<evidence type="ECO:0000313" key="6">
    <source>
        <dbReference type="EMBL" id="SIS52359.1"/>
    </source>
</evidence>
<feature type="transmembrane region" description="Helical" evidence="5">
    <location>
        <begin position="120"/>
        <end position="148"/>
    </location>
</feature>
<dbReference type="InterPro" id="IPR059112">
    <property type="entry name" value="CysZ/EI24"/>
</dbReference>
<dbReference type="EMBL" id="FTOA01000002">
    <property type="protein sequence ID" value="SIS52359.1"/>
    <property type="molecule type" value="Genomic_DNA"/>
</dbReference>
<dbReference type="STRING" id="80876.SAMN05421779_102452"/>
<dbReference type="Proteomes" id="UP000185678">
    <property type="component" value="Unassembled WGS sequence"/>
</dbReference>
<dbReference type="RefSeq" id="WP_076399314.1">
    <property type="nucleotide sequence ID" value="NZ_FTOA01000002.1"/>
</dbReference>
<evidence type="ECO:0000256" key="1">
    <source>
        <dbReference type="ARBA" id="ARBA00004141"/>
    </source>
</evidence>
<evidence type="ECO:0000256" key="5">
    <source>
        <dbReference type="SAM" id="Phobius"/>
    </source>
</evidence>
<name>A0A1N7JSK8_9PROT</name>
<evidence type="ECO:0000256" key="3">
    <source>
        <dbReference type="ARBA" id="ARBA00022989"/>
    </source>
</evidence>
<feature type="transmembrane region" description="Helical" evidence="5">
    <location>
        <begin position="64"/>
        <end position="87"/>
    </location>
</feature>
<evidence type="ECO:0000256" key="2">
    <source>
        <dbReference type="ARBA" id="ARBA00022692"/>
    </source>
</evidence>
<feature type="transmembrane region" description="Helical" evidence="5">
    <location>
        <begin position="182"/>
        <end position="210"/>
    </location>
</feature>
<keyword evidence="7" id="KW-1185">Reference proteome</keyword>
<protein>
    <submittedName>
        <fullName evidence="6">Uncharacterized protein involved in cysteine biosynthesis</fullName>
    </submittedName>
</protein>
<accession>A0A1N7JSK8</accession>
<keyword evidence="4 5" id="KW-0472">Membrane</keyword>
<comment type="subcellular location">
    <subcellularLocation>
        <location evidence="1">Membrane</location>
        <topology evidence="1">Multi-pass membrane protein</topology>
    </subcellularLocation>
</comment>
<evidence type="ECO:0000313" key="7">
    <source>
        <dbReference type="Proteomes" id="UP000185678"/>
    </source>
</evidence>
<reference evidence="6 7" key="1">
    <citation type="submission" date="2017-01" db="EMBL/GenBank/DDBJ databases">
        <authorList>
            <person name="Mah S.A."/>
            <person name="Swanson W.J."/>
            <person name="Moy G.W."/>
            <person name="Vacquier V.D."/>
        </authorList>
    </citation>
    <scope>NUCLEOTIDE SEQUENCE [LARGE SCALE GENOMIC DNA]</scope>
    <source>
        <strain evidence="6 7">DSM 11589</strain>
    </source>
</reference>
<dbReference type="Pfam" id="PF07264">
    <property type="entry name" value="EI24"/>
    <property type="match status" value="1"/>
</dbReference>
<proteinExistence type="predicted"/>
<organism evidence="6 7">
    <name type="scientific">Insolitispirillum peregrinum</name>
    <dbReference type="NCBI Taxonomy" id="80876"/>
    <lineage>
        <taxon>Bacteria</taxon>
        <taxon>Pseudomonadati</taxon>
        <taxon>Pseudomonadota</taxon>
        <taxon>Alphaproteobacteria</taxon>
        <taxon>Rhodospirillales</taxon>
        <taxon>Novispirillaceae</taxon>
        <taxon>Insolitispirillum</taxon>
    </lineage>
</organism>
<feature type="transmembrane region" description="Helical" evidence="5">
    <location>
        <begin position="20"/>
        <end position="44"/>
    </location>
</feature>
<keyword evidence="2 5" id="KW-0812">Transmembrane</keyword>
<gene>
    <name evidence="6" type="ORF">SAMN05421779_102452</name>
</gene>
<evidence type="ECO:0000256" key="4">
    <source>
        <dbReference type="ARBA" id="ARBA00023136"/>
    </source>
</evidence>
<keyword evidence="3 5" id="KW-1133">Transmembrane helix</keyword>
<sequence>MIRAFALAVGQLGDPKIRRIIMISLLATIIVYAVLCGGAAWLMFGTTLLNGLPLWESILDWGAIVLVPVVAWLLFPAVITGILGVFLEDVVKAVEARHYPDLPPGRDIPLAESLIGSVRLVLASVALNLLMLPLLLFPLVGQAAFVALNGYLISREYFELVGLRRQPTASVRTIRRAHLGSIWTMGILTALILLIPVVNILAPVLGVAAMTHRAHRLPQRPLLSA</sequence>
<dbReference type="AlphaFoldDB" id="A0A1N7JSK8"/>